<reference evidence="1 2" key="1">
    <citation type="submission" date="2018-09" db="EMBL/GenBank/DDBJ databases">
        <title>Genomic investigation of the strawberry pathogen Phytophthora fragariae indicates pathogenicity is determined by transcriptional variation in three key races.</title>
        <authorList>
            <person name="Adams T.M."/>
            <person name="Armitage A.D."/>
            <person name="Sobczyk M.K."/>
            <person name="Bates H.J."/>
            <person name="Dunwell J.M."/>
            <person name="Nellist C.F."/>
            <person name="Harrison R.J."/>
        </authorList>
    </citation>
    <scope>NUCLEOTIDE SEQUENCE [LARGE SCALE GENOMIC DNA]</scope>
    <source>
        <strain evidence="1 2">SCRP249</strain>
    </source>
</reference>
<accession>A0A6A3IRP6</accession>
<protein>
    <submittedName>
        <fullName evidence="1">Uncharacterized protein</fullName>
    </submittedName>
</protein>
<sequence>MEEFDLLDKYLDARTNRSLATDKGIKAKAKA</sequence>
<dbReference type="Proteomes" id="UP000429607">
    <property type="component" value="Unassembled WGS sequence"/>
</dbReference>
<gene>
    <name evidence="1" type="ORF">PR001_g22829</name>
</gene>
<name>A0A6A3IRP6_9STRA</name>
<evidence type="ECO:0000313" key="1">
    <source>
        <dbReference type="EMBL" id="KAE8985639.1"/>
    </source>
</evidence>
<evidence type="ECO:0000313" key="2">
    <source>
        <dbReference type="Proteomes" id="UP000429607"/>
    </source>
</evidence>
<comment type="caution">
    <text evidence="1">The sequence shown here is derived from an EMBL/GenBank/DDBJ whole genome shotgun (WGS) entry which is preliminary data.</text>
</comment>
<dbReference type="AlphaFoldDB" id="A0A6A3IRP6"/>
<organism evidence="1 2">
    <name type="scientific">Phytophthora rubi</name>
    <dbReference type="NCBI Taxonomy" id="129364"/>
    <lineage>
        <taxon>Eukaryota</taxon>
        <taxon>Sar</taxon>
        <taxon>Stramenopiles</taxon>
        <taxon>Oomycota</taxon>
        <taxon>Peronosporomycetes</taxon>
        <taxon>Peronosporales</taxon>
        <taxon>Peronosporaceae</taxon>
        <taxon>Phytophthora</taxon>
    </lineage>
</organism>
<dbReference type="EMBL" id="QXFV01002597">
    <property type="protein sequence ID" value="KAE8985639.1"/>
    <property type="molecule type" value="Genomic_DNA"/>
</dbReference>
<proteinExistence type="predicted"/>